<evidence type="ECO:0000259" key="5">
    <source>
        <dbReference type="PROSITE" id="PS51344"/>
    </source>
</evidence>
<dbReference type="InterPro" id="IPR013083">
    <property type="entry name" value="Znf_RING/FYVE/PHD"/>
</dbReference>
<dbReference type="Pfam" id="PF02002">
    <property type="entry name" value="TFIIE_alpha"/>
    <property type="match status" value="1"/>
</dbReference>
<evidence type="ECO:0000256" key="1">
    <source>
        <dbReference type="ARBA" id="ARBA00008947"/>
    </source>
</evidence>
<dbReference type="Gene3D" id="3.30.40.10">
    <property type="entry name" value="Zinc/RING finger domain, C3HC4 (zinc finger)"/>
    <property type="match status" value="1"/>
</dbReference>
<feature type="region of interest" description="Disordered" evidence="4">
    <location>
        <begin position="39"/>
        <end position="71"/>
    </location>
</feature>
<proteinExistence type="inferred from homology"/>
<dbReference type="Proteomes" id="UP001237642">
    <property type="component" value="Unassembled WGS sequence"/>
</dbReference>
<keyword evidence="7" id="KW-1185">Reference proteome</keyword>
<dbReference type="PROSITE" id="PS51344">
    <property type="entry name" value="HTH_TFE_IIE"/>
    <property type="match status" value="1"/>
</dbReference>
<dbReference type="InterPro" id="IPR024550">
    <property type="entry name" value="TFIIEa/SarR/Rpc3_HTH_dom"/>
</dbReference>
<dbReference type="InterPro" id="IPR039997">
    <property type="entry name" value="TFE"/>
</dbReference>
<sequence>MNYVEQYVLAKSPEYSNVLVEGGEKTDLYDLCIKEEPSHLSPDDKRKSPRGGFRDSVAPSFGSNHPDFDKTQLEPSRLQDVLTKKSSFLGSFISIPEIQARNKVLKQCGLPDEEYLVIFTSNYKNAMILVKLTARAFYDDDVTGDNKTRRGRSDNKGLGVVVLDALTRRQWVREEDLAKDLMLNPKLLRRVLRFFEEESLLLRVHRKETAKCAKTEEGKKKMHTYSYCCLDYAQIYDVVRYRLHRMKKKLKDELGERNAIQEYTCPNCKRRYTALDALYLVSFEDDFFHCEHCKGELVESDKLEAEEMGDGDDNARTRRREKIKYMLQKFEEMLRPLMDQLNRVKDLPVPEFKTLRDWEVEVLMTGKTVSNGDASKSYNGTPMPSLGETMVEVALPDVGANAKSEHTSTPTKVLPPWMIKKGMVLTDEQRGEVKQESNMKGASAAADEKNLKLAYLEAYYTAIYQRQQELDTTIDDSTLRQVGMKSKRGYNDDDGGDEDVEWEEVPTAGGTLDLIVEADALGDEEDDIDWEEGYIQSENINPIQLNPIAF</sequence>
<gene>
    <name evidence="6" type="ORF">POM88_038808</name>
</gene>
<dbReference type="FunFam" id="3.30.40.10:FF:000269">
    <property type="entry name" value="Transcription initiation factor IIE subunit alpha"/>
    <property type="match status" value="1"/>
</dbReference>
<dbReference type="SUPFAM" id="SSF57783">
    <property type="entry name" value="Zinc beta-ribbon"/>
    <property type="match status" value="1"/>
</dbReference>
<organism evidence="6 7">
    <name type="scientific">Heracleum sosnowskyi</name>
    <dbReference type="NCBI Taxonomy" id="360622"/>
    <lineage>
        <taxon>Eukaryota</taxon>
        <taxon>Viridiplantae</taxon>
        <taxon>Streptophyta</taxon>
        <taxon>Embryophyta</taxon>
        <taxon>Tracheophyta</taxon>
        <taxon>Spermatophyta</taxon>
        <taxon>Magnoliopsida</taxon>
        <taxon>eudicotyledons</taxon>
        <taxon>Gunneridae</taxon>
        <taxon>Pentapetalae</taxon>
        <taxon>asterids</taxon>
        <taxon>campanulids</taxon>
        <taxon>Apiales</taxon>
        <taxon>Apiaceae</taxon>
        <taxon>Apioideae</taxon>
        <taxon>apioid superclade</taxon>
        <taxon>Tordylieae</taxon>
        <taxon>Tordyliinae</taxon>
        <taxon>Heracleum</taxon>
    </lineage>
</organism>
<protein>
    <submittedName>
        <fullName evidence="6">Transcription initiation factor IIE subunit alpha-like</fullName>
    </submittedName>
</protein>
<feature type="domain" description="HTH TFE/IIEalpha-type" evidence="5">
    <location>
        <begin position="126"/>
        <end position="240"/>
    </location>
</feature>
<accession>A0AAD8H8Q0</accession>
<keyword evidence="3" id="KW-0804">Transcription</keyword>
<keyword evidence="2" id="KW-0805">Transcription regulation</keyword>
<evidence type="ECO:0000256" key="2">
    <source>
        <dbReference type="ARBA" id="ARBA00023015"/>
    </source>
</evidence>
<reference evidence="6" key="2">
    <citation type="submission" date="2023-05" db="EMBL/GenBank/DDBJ databases">
        <authorList>
            <person name="Schelkunov M.I."/>
        </authorList>
    </citation>
    <scope>NUCLEOTIDE SEQUENCE</scope>
    <source>
        <strain evidence="6">Hsosn_3</strain>
        <tissue evidence="6">Leaf</tissue>
    </source>
</reference>
<dbReference type="SMART" id="SM00531">
    <property type="entry name" value="TFIIE"/>
    <property type="match status" value="1"/>
</dbReference>
<comment type="caution">
    <text evidence="6">The sequence shown here is derived from an EMBL/GenBank/DDBJ whole genome shotgun (WGS) entry which is preliminary data.</text>
</comment>
<dbReference type="InterPro" id="IPR017919">
    <property type="entry name" value="TFIIE/TFIIEa_HTH"/>
</dbReference>
<dbReference type="InterPro" id="IPR002853">
    <property type="entry name" value="TFIIE_asu"/>
</dbReference>
<dbReference type="AlphaFoldDB" id="A0AAD8H8Q0"/>
<dbReference type="GO" id="GO:0006367">
    <property type="term" value="P:transcription initiation at RNA polymerase II promoter"/>
    <property type="evidence" value="ECO:0007669"/>
    <property type="project" value="InterPro"/>
</dbReference>
<name>A0AAD8H8Q0_9APIA</name>
<dbReference type="EMBL" id="JAUIZM010000009">
    <property type="protein sequence ID" value="KAK1363247.1"/>
    <property type="molecule type" value="Genomic_DNA"/>
</dbReference>
<evidence type="ECO:0000313" key="7">
    <source>
        <dbReference type="Proteomes" id="UP001237642"/>
    </source>
</evidence>
<dbReference type="GO" id="GO:0005673">
    <property type="term" value="C:transcription factor TFIIE complex"/>
    <property type="evidence" value="ECO:0007669"/>
    <property type="project" value="TreeGrafter"/>
</dbReference>
<dbReference type="PANTHER" id="PTHR13097:SF7">
    <property type="entry name" value="GENERAL TRANSCRIPTION FACTOR IIE SUBUNIT 1"/>
    <property type="match status" value="1"/>
</dbReference>
<dbReference type="PANTHER" id="PTHR13097">
    <property type="entry name" value="TRANSCRIPTION INITIATION FACTOR IIE, ALPHA SUBUNIT"/>
    <property type="match status" value="1"/>
</dbReference>
<evidence type="ECO:0000313" key="6">
    <source>
        <dbReference type="EMBL" id="KAK1363247.1"/>
    </source>
</evidence>
<comment type="similarity">
    <text evidence="1">Belongs to the TFIIE alpha subunit family.</text>
</comment>
<reference evidence="6" key="1">
    <citation type="submission" date="2023-02" db="EMBL/GenBank/DDBJ databases">
        <title>Genome of toxic invasive species Heracleum sosnowskyi carries increased number of genes despite the absence of recent whole-genome duplications.</title>
        <authorList>
            <person name="Schelkunov M."/>
            <person name="Shtratnikova V."/>
            <person name="Makarenko M."/>
            <person name="Klepikova A."/>
            <person name="Omelchenko D."/>
            <person name="Novikova G."/>
            <person name="Obukhova E."/>
            <person name="Bogdanov V."/>
            <person name="Penin A."/>
            <person name="Logacheva M."/>
        </authorList>
    </citation>
    <scope>NUCLEOTIDE SEQUENCE</scope>
    <source>
        <strain evidence="6">Hsosn_3</strain>
        <tissue evidence="6">Leaf</tissue>
    </source>
</reference>
<evidence type="ECO:0000256" key="3">
    <source>
        <dbReference type="ARBA" id="ARBA00023163"/>
    </source>
</evidence>
<evidence type="ECO:0000256" key="4">
    <source>
        <dbReference type="SAM" id="MobiDB-lite"/>
    </source>
</evidence>